<dbReference type="Proteomes" id="UP001448614">
    <property type="component" value="Unassembled WGS sequence"/>
</dbReference>
<feature type="region of interest" description="Disordered" evidence="4">
    <location>
        <begin position="128"/>
        <end position="157"/>
    </location>
</feature>
<reference evidence="6 7" key="1">
    <citation type="journal article" date="2024" name="Appl. Microbiol. Biotechnol.">
        <title>Biosynthetic gene clusters with biotechnological applications in novel Antarctic isolates from Actinomycetota.</title>
        <authorList>
            <person name="Bruna P."/>
            <person name="Nunez-Montero K."/>
            <person name="Contreras M.J."/>
            <person name="Leal K."/>
            <person name="Garcia M."/>
            <person name="Abanto M."/>
            <person name="Barrientos L."/>
        </authorList>
    </citation>
    <scope>NUCLEOTIDE SEQUENCE [LARGE SCALE GENOMIC DNA]</scope>
    <source>
        <strain evidence="6 7">Se16.17</strain>
    </source>
</reference>
<sequence length="282" mass="29068">MGAVVVASGMLTLALEPNQALDRMSMHLANALLGNPDHTAGLEVLLGGLKLRFVTGSAVAVTGADGAVTLNGAEFPLNTAVRVAPGAVLEFGPALFGLRYYVAVHGGVQEASEVLSAGAAVTFGKPRGQALPAGNGSAGNRSTVRQPPVTHPARRPLDPERPVVARVSRVPKDPQAQNVDAGTWLRLTTEPWTLSQESDRMGARLLGRPLEVGQTAPVAKAQAAHPQPLALGSVVLPPSGLPVIALAGRPATAKSPVIALVRDEDLDLIGQARPGQMMHLLG</sequence>
<keyword evidence="2" id="KW-0378">Hydrolase</keyword>
<dbReference type="RefSeq" id="WP_347782061.1">
    <property type="nucleotide sequence ID" value="NZ_JBBMFV010000004.1"/>
</dbReference>
<organism evidence="6 7">
    <name type="scientific">Paenarthrobacter nicotinovorans</name>
    <name type="common">Arthrobacter nicotinovorans</name>
    <dbReference type="NCBI Taxonomy" id="29320"/>
    <lineage>
        <taxon>Bacteria</taxon>
        <taxon>Bacillati</taxon>
        <taxon>Actinomycetota</taxon>
        <taxon>Actinomycetes</taxon>
        <taxon>Micrococcales</taxon>
        <taxon>Micrococcaceae</taxon>
        <taxon>Paenarthrobacter</taxon>
    </lineage>
</organism>
<accession>A0ABV0GQ12</accession>
<dbReference type="EMBL" id="JBBMFV010000004">
    <property type="protein sequence ID" value="MEO3940573.1"/>
    <property type="molecule type" value="Genomic_DNA"/>
</dbReference>
<name>A0ABV0GQ12_PAENI</name>
<feature type="domain" description="Carboxyltransferase" evidence="5">
    <location>
        <begin position="20"/>
        <end position="282"/>
    </location>
</feature>
<keyword evidence="3" id="KW-0067">ATP-binding</keyword>
<dbReference type="Gene3D" id="2.40.100.10">
    <property type="entry name" value="Cyclophilin-like"/>
    <property type="match status" value="1"/>
</dbReference>
<protein>
    <submittedName>
        <fullName evidence="6">Biotin-dependent carboxyltransferase family protein</fullName>
    </submittedName>
</protein>
<dbReference type="PANTHER" id="PTHR43309:SF3">
    <property type="entry name" value="5-OXOPROLINASE SUBUNIT C"/>
    <property type="match status" value="1"/>
</dbReference>
<evidence type="ECO:0000313" key="6">
    <source>
        <dbReference type="EMBL" id="MEO3940573.1"/>
    </source>
</evidence>
<dbReference type="SMART" id="SM00797">
    <property type="entry name" value="AHS2"/>
    <property type="match status" value="1"/>
</dbReference>
<evidence type="ECO:0000256" key="4">
    <source>
        <dbReference type="SAM" id="MobiDB-lite"/>
    </source>
</evidence>
<evidence type="ECO:0000256" key="3">
    <source>
        <dbReference type="ARBA" id="ARBA00022840"/>
    </source>
</evidence>
<dbReference type="InterPro" id="IPR052708">
    <property type="entry name" value="PxpC"/>
</dbReference>
<dbReference type="PANTHER" id="PTHR43309">
    <property type="entry name" value="5-OXOPROLINASE SUBUNIT C"/>
    <property type="match status" value="1"/>
</dbReference>
<evidence type="ECO:0000259" key="5">
    <source>
        <dbReference type="SMART" id="SM00797"/>
    </source>
</evidence>
<gene>
    <name evidence="6" type="ORF">V3C41_05770</name>
</gene>
<evidence type="ECO:0000256" key="2">
    <source>
        <dbReference type="ARBA" id="ARBA00022801"/>
    </source>
</evidence>
<keyword evidence="1" id="KW-0547">Nucleotide-binding</keyword>
<dbReference type="Pfam" id="PF02626">
    <property type="entry name" value="CT_A_B"/>
    <property type="match status" value="1"/>
</dbReference>
<dbReference type="InterPro" id="IPR029000">
    <property type="entry name" value="Cyclophilin-like_dom_sf"/>
</dbReference>
<evidence type="ECO:0000313" key="7">
    <source>
        <dbReference type="Proteomes" id="UP001448614"/>
    </source>
</evidence>
<evidence type="ECO:0000256" key="1">
    <source>
        <dbReference type="ARBA" id="ARBA00022741"/>
    </source>
</evidence>
<dbReference type="InterPro" id="IPR003778">
    <property type="entry name" value="CT_A_B"/>
</dbReference>
<proteinExistence type="predicted"/>
<keyword evidence="7" id="KW-1185">Reference proteome</keyword>
<comment type="caution">
    <text evidence="6">The sequence shown here is derived from an EMBL/GenBank/DDBJ whole genome shotgun (WGS) entry which is preliminary data.</text>
</comment>